<dbReference type="Proteomes" id="UP000094893">
    <property type="component" value="Unassembled WGS sequence"/>
</dbReference>
<sequence>MAFIRASLLNPRLSIELIPQTAHYQNIRSALPAQTWDNLRKACYNEAEYRCEICQGRGPEHPVEAHEKWEYLHRGTPTAGWQKLTAIQALCPDCHEVKHIGLAQLRGRLQPALAHLAHVNGWSETEAVQYTKTAFEVWAKRSREAWGLDIEILRDQGWPLPQYLWAPR</sequence>
<dbReference type="EMBL" id="LWSA01000340">
    <property type="protein sequence ID" value="OCX67683.1"/>
    <property type="molecule type" value="Genomic_DNA"/>
</dbReference>
<evidence type="ECO:0000313" key="1">
    <source>
        <dbReference type="EMBL" id="OCX67683.1"/>
    </source>
</evidence>
<dbReference type="RefSeq" id="WP_024892321.1">
    <property type="nucleotide sequence ID" value="NZ_LWRZ01000153.1"/>
</dbReference>
<protein>
    <recommendedName>
        <fullName evidence="3">HNH endonuclease</fullName>
    </recommendedName>
</protein>
<comment type="caution">
    <text evidence="1">The sequence shown here is derived from an EMBL/GenBank/DDBJ whole genome shotgun (WGS) entry which is preliminary data.</text>
</comment>
<gene>
    <name evidence="1" type="ORF">A6P07_19485</name>
</gene>
<accession>A0A1C2HVA1</accession>
<evidence type="ECO:0000313" key="2">
    <source>
        <dbReference type="Proteomes" id="UP000094893"/>
    </source>
</evidence>
<dbReference type="AlphaFoldDB" id="A0A1C2HVA1"/>
<organism evidence="1 2">
    <name type="scientific">Acidithiobacillus thiooxidans</name>
    <name type="common">Thiobacillus thiooxidans</name>
    <dbReference type="NCBI Taxonomy" id="930"/>
    <lineage>
        <taxon>Bacteria</taxon>
        <taxon>Pseudomonadati</taxon>
        <taxon>Pseudomonadota</taxon>
        <taxon>Acidithiobacillia</taxon>
        <taxon>Acidithiobacillales</taxon>
        <taxon>Acidithiobacillaceae</taxon>
        <taxon>Acidithiobacillus</taxon>
    </lineage>
</organism>
<reference evidence="1 2" key="1">
    <citation type="journal article" date="2016" name="Int. J. Mol. Sci.">
        <title>Comparative genomics of the extreme acidophile Acidithiobacillus thiooxidans reveals intraspecific divergence and niche adaptation.</title>
        <authorList>
            <person name="Zhang X."/>
            <person name="Feng X."/>
            <person name="Tao J."/>
            <person name="Ma L."/>
            <person name="Xiao Y."/>
            <person name="Liang Y."/>
            <person name="Liu X."/>
            <person name="Yin H."/>
        </authorList>
    </citation>
    <scope>NUCLEOTIDE SEQUENCE [LARGE SCALE GENOMIC DNA]</scope>
    <source>
        <strain evidence="1 2">A02</strain>
    </source>
</reference>
<evidence type="ECO:0008006" key="3">
    <source>
        <dbReference type="Google" id="ProtNLM"/>
    </source>
</evidence>
<name>A0A1C2HVA1_ACITH</name>
<proteinExistence type="predicted"/>